<evidence type="ECO:0000313" key="1">
    <source>
        <dbReference type="EMBL" id="KAK7496106.1"/>
    </source>
</evidence>
<reference evidence="1 2" key="1">
    <citation type="journal article" date="2023" name="Sci. Data">
        <title>Genome assembly of the Korean intertidal mud-creeper Batillaria attramentaria.</title>
        <authorList>
            <person name="Patra A.K."/>
            <person name="Ho P.T."/>
            <person name="Jun S."/>
            <person name="Lee S.J."/>
            <person name="Kim Y."/>
            <person name="Won Y.J."/>
        </authorList>
    </citation>
    <scope>NUCLEOTIDE SEQUENCE [LARGE SCALE GENOMIC DNA]</scope>
    <source>
        <strain evidence="1">Wonlab-2016</strain>
    </source>
</reference>
<keyword evidence="2" id="KW-1185">Reference proteome</keyword>
<proteinExistence type="predicted"/>
<gene>
    <name evidence="1" type="ORF">BaRGS_00012807</name>
</gene>
<comment type="caution">
    <text evidence="1">The sequence shown here is derived from an EMBL/GenBank/DDBJ whole genome shotgun (WGS) entry which is preliminary data.</text>
</comment>
<dbReference type="Proteomes" id="UP001519460">
    <property type="component" value="Unassembled WGS sequence"/>
</dbReference>
<dbReference type="AlphaFoldDB" id="A0ABD0L973"/>
<accession>A0ABD0L973</accession>
<sequence length="67" mass="6856">MGHGLVGHVVFWELYSDPDRSIGEVSSAGPASVFPACLTGDSAVGWKGQHGGLATCSSEIAADYTTT</sequence>
<name>A0ABD0L973_9CAEN</name>
<organism evidence="1 2">
    <name type="scientific">Batillaria attramentaria</name>
    <dbReference type="NCBI Taxonomy" id="370345"/>
    <lineage>
        <taxon>Eukaryota</taxon>
        <taxon>Metazoa</taxon>
        <taxon>Spiralia</taxon>
        <taxon>Lophotrochozoa</taxon>
        <taxon>Mollusca</taxon>
        <taxon>Gastropoda</taxon>
        <taxon>Caenogastropoda</taxon>
        <taxon>Sorbeoconcha</taxon>
        <taxon>Cerithioidea</taxon>
        <taxon>Batillariidae</taxon>
        <taxon>Batillaria</taxon>
    </lineage>
</organism>
<protein>
    <submittedName>
        <fullName evidence="1">Uncharacterized protein</fullName>
    </submittedName>
</protein>
<dbReference type="EMBL" id="JACVVK020000070">
    <property type="protein sequence ID" value="KAK7496106.1"/>
    <property type="molecule type" value="Genomic_DNA"/>
</dbReference>
<evidence type="ECO:0000313" key="2">
    <source>
        <dbReference type="Proteomes" id="UP001519460"/>
    </source>
</evidence>